<evidence type="ECO:0000256" key="4">
    <source>
        <dbReference type="ARBA" id="ARBA00023054"/>
    </source>
</evidence>
<evidence type="ECO:0000256" key="3">
    <source>
        <dbReference type="ARBA" id="ARBA00022840"/>
    </source>
</evidence>
<dbReference type="GO" id="GO:0016887">
    <property type="term" value="F:ATP hydrolysis activity"/>
    <property type="evidence" value="ECO:0007669"/>
    <property type="project" value="InterPro"/>
</dbReference>
<name>A0A7J3M2W1_ARCFL</name>
<feature type="coiled-coil region" evidence="6">
    <location>
        <begin position="665"/>
        <end position="1006"/>
    </location>
</feature>
<comment type="similarity">
    <text evidence="6">Belongs to the SMC family.</text>
</comment>
<comment type="function">
    <text evidence="6">Required for chromosome condensation and partitioning.</text>
</comment>
<dbReference type="AlphaFoldDB" id="A0A7J3M2W1"/>
<dbReference type="GO" id="GO:0005524">
    <property type="term" value="F:ATP binding"/>
    <property type="evidence" value="ECO:0007669"/>
    <property type="project" value="UniProtKB-UniRule"/>
</dbReference>
<dbReference type="Gene3D" id="3.30.70.1620">
    <property type="match status" value="1"/>
</dbReference>
<dbReference type="GO" id="GO:0003677">
    <property type="term" value="F:DNA binding"/>
    <property type="evidence" value="ECO:0007669"/>
    <property type="project" value="UniProtKB-UniRule"/>
</dbReference>
<evidence type="ECO:0000256" key="5">
    <source>
        <dbReference type="ARBA" id="ARBA00023125"/>
    </source>
</evidence>
<dbReference type="HAMAP" id="MF_01894">
    <property type="entry name" value="Smc_prok"/>
    <property type="match status" value="1"/>
</dbReference>
<dbReference type="EMBL" id="DSYZ01000112">
    <property type="protein sequence ID" value="HGT83256.1"/>
    <property type="molecule type" value="Genomic_DNA"/>
</dbReference>
<dbReference type="InterPro" id="IPR010935">
    <property type="entry name" value="SMC_hinge"/>
</dbReference>
<dbReference type="GO" id="GO:0007062">
    <property type="term" value="P:sister chromatid cohesion"/>
    <property type="evidence" value="ECO:0007669"/>
    <property type="project" value="InterPro"/>
</dbReference>
<dbReference type="InterPro" id="IPR003395">
    <property type="entry name" value="RecF/RecN/SMC_N"/>
</dbReference>
<dbReference type="GO" id="GO:0005694">
    <property type="term" value="C:chromosome"/>
    <property type="evidence" value="ECO:0007669"/>
    <property type="project" value="InterPro"/>
</dbReference>
<dbReference type="NCBIfam" id="TIGR02169">
    <property type="entry name" value="SMC_prok_A"/>
    <property type="match status" value="1"/>
</dbReference>
<reference evidence="8" key="1">
    <citation type="journal article" date="2020" name="mSystems">
        <title>Genome- and Community-Level Interaction Insights into Carbon Utilization and Element Cycling Functions of Hydrothermarchaeota in Hydrothermal Sediment.</title>
        <authorList>
            <person name="Zhou Z."/>
            <person name="Liu Y."/>
            <person name="Xu W."/>
            <person name="Pan J."/>
            <person name="Luo Z.H."/>
            <person name="Li M."/>
        </authorList>
    </citation>
    <scope>NUCLEOTIDE SEQUENCE [LARGE SCALE GENOMIC DNA]</scope>
    <source>
        <strain evidence="8">SpSt-587</strain>
    </source>
</reference>
<comment type="domain">
    <text evidence="6">Contains large globular domains required for ATP hydrolysis at each terminus and a third globular domain forming a flexible hinge near the middle of the molecule. These domains are separated by coiled-coil structures.</text>
</comment>
<dbReference type="Gene3D" id="3.40.50.300">
    <property type="entry name" value="P-loop containing nucleotide triphosphate hydrolases"/>
    <property type="match status" value="2"/>
</dbReference>
<dbReference type="GO" id="GO:0006260">
    <property type="term" value="P:DNA replication"/>
    <property type="evidence" value="ECO:0007669"/>
    <property type="project" value="UniProtKB-UniRule"/>
</dbReference>
<comment type="subcellular location">
    <subcellularLocation>
        <location evidence="6">Cytoplasm</location>
    </subcellularLocation>
</comment>
<dbReference type="PIRSF" id="PIRSF005719">
    <property type="entry name" value="SMC"/>
    <property type="match status" value="1"/>
</dbReference>
<feature type="binding site" evidence="6">
    <location>
        <begin position="32"/>
        <end position="39"/>
    </location>
    <ligand>
        <name>ATP</name>
        <dbReference type="ChEBI" id="CHEBI:30616"/>
    </ligand>
</feature>
<evidence type="ECO:0000256" key="1">
    <source>
        <dbReference type="ARBA" id="ARBA00022490"/>
    </source>
</evidence>
<dbReference type="GO" id="GO:0005737">
    <property type="term" value="C:cytoplasm"/>
    <property type="evidence" value="ECO:0007669"/>
    <property type="project" value="UniProtKB-SubCell"/>
</dbReference>
<dbReference type="NCBIfam" id="TIGR02168">
    <property type="entry name" value="SMC_prok_B"/>
    <property type="match status" value="1"/>
</dbReference>
<keyword evidence="1 6" id="KW-0963">Cytoplasm</keyword>
<proteinExistence type="inferred from homology"/>
<gene>
    <name evidence="6 8" type="primary">smc</name>
    <name evidence="8" type="ORF">ENT52_05970</name>
</gene>
<protein>
    <recommendedName>
        <fullName evidence="6">Chromosome partition protein Smc</fullName>
    </recommendedName>
</protein>
<dbReference type="InterPro" id="IPR024704">
    <property type="entry name" value="SMC"/>
</dbReference>
<dbReference type="Pfam" id="PF06470">
    <property type="entry name" value="SMC_hinge"/>
    <property type="match status" value="1"/>
</dbReference>
<keyword evidence="2 6" id="KW-0547">Nucleotide-binding</keyword>
<evidence type="ECO:0000259" key="7">
    <source>
        <dbReference type="SMART" id="SM00968"/>
    </source>
</evidence>
<organism evidence="8">
    <name type="scientific">Archaeoglobus fulgidus</name>
    <dbReference type="NCBI Taxonomy" id="2234"/>
    <lineage>
        <taxon>Archaea</taxon>
        <taxon>Methanobacteriati</taxon>
        <taxon>Methanobacteriota</taxon>
        <taxon>Archaeoglobi</taxon>
        <taxon>Archaeoglobales</taxon>
        <taxon>Archaeoglobaceae</taxon>
        <taxon>Archaeoglobus</taxon>
    </lineage>
</organism>
<evidence type="ECO:0000313" key="8">
    <source>
        <dbReference type="EMBL" id="HGT83256.1"/>
    </source>
</evidence>
<dbReference type="InterPro" id="IPR011890">
    <property type="entry name" value="SMC_prok"/>
</dbReference>
<feature type="coiled-coil region" evidence="6">
    <location>
        <begin position="225"/>
        <end position="491"/>
    </location>
</feature>
<feature type="domain" description="SMC hinge" evidence="7">
    <location>
        <begin position="515"/>
        <end position="632"/>
    </location>
</feature>
<dbReference type="InterPro" id="IPR036277">
    <property type="entry name" value="SMC_hinge_sf"/>
</dbReference>
<feature type="coiled-coil region" evidence="6">
    <location>
        <begin position="158"/>
        <end position="199"/>
    </location>
</feature>
<evidence type="ECO:0000256" key="2">
    <source>
        <dbReference type="ARBA" id="ARBA00022741"/>
    </source>
</evidence>
<accession>A0A7J3M2W1</accession>
<dbReference type="SUPFAM" id="SSF52540">
    <property type="entry name" value="P-loop containing nucleoside triphosphate hydrolases"/>
    <property type="match status" value="2"/>
</dbReference>
<keyword evidence="5 6" id="KW-0238">DNA-binding</keyword>
<keyword evidence="4 6" id="KW-0175">Coiled coil</keyword>
<dbReference type="Pfam" id="PF02463">
    <property type="entry name" value="SMC_N"/>
    <property type="match status" value="1"/>
</dbReference>
<comment type="subunit">
    <text evidence="6">Homodimer.</text>
</comment>
<dbReference type="PANTHER" id="PTHR43977">
    <property type="entry name" value="STRUCTURAL MAINTENANCE OF CHROMOSOMES PROTEIN 3"/>
    <property type="match status" value="1"/>
</dbReference>
<evidence type="ECO:0000256" key="6">
    <source>
        <dbReference type="HAMAP-Rule" id="MF_01894"/>
    </source>
</evidence>
<comment type="caution">
    <text evidence="8">The sequence shown here is derived from an EMBL/GenBank/DDBJ whole genome shotgun (WGS) entry which is preliminary data.</text>
</comment>
<dbReference type="InterPro" id="IPR027417">
    <property type="entry name" value="P-loop_NTPase"/>
</dbReference>
<sequence>MLLKKILLRNFKSFSKKVEIPLNPGFTVVTGPNGSGKSNIIDSILFCLGLTTSTKQLRAERLSDLISEGKKEAEVSITIGDEEKNYEITRRIKVTDKGYYSYYYINDKPASFYEVQNLLSEFGIYSEAYNIVMQGDVTRIVEMSPVQRRRIIEDVAGISEFDEKKERALEELDRVRENIEKLEAVIAEVEGMLKSLEKDRNEALRYKELIVKKIECENQIKAHEFLSLNSNKKKIEDEIERLEREKDKLMAKIPEITQRTIKINDDLRSVASEISRFGDERLSEIQTEILRLTSEIESIKKSEKIYQEEIKRIDEEILRKRSDIVKLKDELESIQKRFDEEVIKKINLDELIAEISSKLESLKRELESEDKSYQELKNKLVSEKERLEVLKERRNTLISERDRNIELLRRIEIELEDAVLEKEKIKKKLEEDSLNLERISTELLKLEKDQRDLQSDLFNLDKNLFSLRSRLSDVEEEIKRCEVELAKIKAKLATIQSYSKPVEIVLSAKERRELAGIFGTVAQLGEVDEKFATAIESAIGGALQFIVVETEDDAVEAIKYLKMLQAGRASFIPLRKIRDIKLELDEEILKERGVIDFAVNLVKCDKKFLPVFKFLLKDTVVVDTIDNARKLMDKNLRLVTLDGDLVEKSGLMIGGSRDRRGLIISGELVERERELQKKIRELQSEKDTLIANLNNIEERRRSVKNKLEEISARINEKKMEIKGIEERIRGFYQQLNGIEGKVAQRGAEKSECIEKLKRINEEIFNIEKEIRDVEAAIREVESELKGSRIPDIVAELDRLKDEYSRNREILVAIEKKIENLEFQRKQLENTLNLVSSEISNLSSRKSEIMLKLEEDRKKAEEFSIKIEELKSEEKKLGERVRELRDRRDSLLGELRILEEEKSRLDFELRRCEDRISSLREKLDVILESISSFGSFTVPENLRGLEDLKAELLQIEKELSSFGDVNLKAIQDYENVKARRDELMNKKEILEKERGEIIERIERYELKKREVFFEVFNAVNRNFKQILQELAEGEGELYLDNEDVFNSGLQMRVKLGNKPMQKLEALSGGEKSLVALSFILAIQMFKPAPFYAFDEVDMFLDGVNVERVAKMIKKRSKDAQFIVVSLRKPMIENADTVIGVTMGGDNSSIVTGIRMNSPIQSKSS</sequence>
<dbReference type="Gene3D" id="1.20.1060.20">
    <property type="match status" value="1"/>
</dbReference>
<dbReference type="SMART" id="SM00968">
    <property type="entry name" value="SMC_hinge"/>
    <property type="match status" value="1"/>
</dbReference>
<dbReference type="SUPFAM" id="SSF75553">
    <property type="entry name" value="Smc hinge domain"/>
    <property type="match status" value="1"/>
</dbReference>
<dbReference type="GO" id="GO:0007059">
    <property type="term" value="P:chromosome segregation"/>
    <property type="evidence" value="ECO:0007669"/>
    <property type="project" value="UniProtKB-UniRule"/>
</dbReference>
<dbReference type="Gene3D" id="1.10.287.1490">
    <property type="match status" value="1"/>
</dbReference>
<dbReference type="GO" id="GO:0030261">
    <property type="term" value="P:chromosome condensation"/>
    <property type="evidence" value="ECO:0007669"/>
    <property type="project" value="InterPro"/>
</dbReference>
<keyword evidence="3 6" id="KW-0067">ATP-binding</keyword>